<protein>
    <submittedName>
        <fullName evidence="10">Response regulator transcription factor</fullName>
    </submittedName>
</protein>
<dbReference type="GO" id="GO:0006355">
    <property type="term" value="P:regulation of DNA-templated transcription"/>
    <property type="evidence" value="ECO:0007669"/>
    <property type="project" value="InterPro"/>
</dbReference>
<evidence type="ECO:0000256" key="2">
    <source>
        <dbReference type="ARBA" id="ARBA00023012"/>
    </source>
</evidence>
<keyword evidence="4 7" id="KW-0238">DNA-binding</keyword>
<dbReference type="GO" id="GO:0005829">
    <property type="term" value="C:cytosol"/>
    <property type="evidence" value="ECO:0007669"/>
    <property type="project" value="TreeGrafter"/>
</dbReference>
<dbReference type="Gene3D" id="6.10.250.690">
    <property type="match status" value="1"/>
</dbReference>
<dbReference type="InterPro" id="IPR001789">
    <property type="entry name" value="Sig_transdc_resp-reg_receiver"/>
</dbReference>
<dbReference type="PANTHER" id="PTHR48111">
    <property type="entry name" value="REGULATOR OF RPOS"/>
    <property type="match status" value="1"/>
</dbReference>
<name>A0A844FPR5_9LACO</name>
<accession>A0A844FPR5</accession>
<feature type="domain" description="Response regulatory" evidence="8">
    <location>
        <begin position="2"/>
        <end position="116"/>
    </location>
</feature>
<feature type="modified residue" description="4-aspartylphosphate" evidence="6">
    <location>
        <position position="51"/>
    </location>
</feature>
<dbReference type="Gene3D" id="3.40.50.2300">
    <property type="match status" value="1"/>
</dbReference>
<sequence>MKILLAEDEEQLNHVLTVAMQKSGYDVDSVFNGLEAVNHAKENAYDVIIMDIMMPVMDGLEAVKEIRAMGSKTYIVMLTAKSEIDDKVTGLDSGADDYLTKPFSLKELLARLRSKDRRNSEYSTKEIDFDNLTLNLDQQELSSNNSISLSKKETSLMRYFLLNPNKKLSTKELFNHVWKDDDETEDVVWVYISYLRSKLASIGASAKIEGDKGGDYRLVGADHD</sequence>
<dbReference type="SMART" id="SM00862">
    <property type="entry name" value="Trans_reg_C"/>
    <property type="match status" value="1"/>
</dbReference>
<dbReference type="InterPro" id="IPR011006">
    <property type="entry name" value="CheY-like_superfamily"/>
</dbReference>
<keyword evidence="2" id="KW-0902">Two-component regulatory system</keyword>
<feature type="domain" description="OmpR/PhoB-type" evidence="9">
    <location>
        <begin position="124"/>
        <end position="220"/>
    </location>
</feature>
<evidence type="ECO:0000256" key="1">
    <source>
        <dbReference type="ARBA" id="ARBA00022553"/>
    </source>
</evidence>
<dbReference type="GO" id="GO:0032993">
    <property type="term" value="C:protein-DNA complex"/>
    <property type="evidence" value="ECO:0007669"/>
    <property type="project" value="TreeGrafter"/>
</dbReference>
<keyword evidence="1 6" id="KW-0597">Phosphoprotein</keyword>
<dbReference type="FunFam" id="3.40.50.2300:FF:000001">
    <property type="entry name" value="DNA-binding response regulator PhoB"/>
    <property type="match status" value="1"/>
</dbReference>
<dbReference type="GO" id="GO:0000976">
    <property type="term" value="F:transcription cis-regulatory region binding"/>
    <property type="evidence" value="ECO:0007669"/>
    <property type="project" value="TreeGrafter"/>
</dbReference>
<organism evidence="10 11">
    <name type="scientific">Lactobacillus equicursoris</name>
    <dbReference type="NCBI Taxonomy" id="420645"/>
    <lineage>
        <taxon>Bacteria</taxon>
        <taxon>Bacillati</taxon>
        <taxon>Bacillota</taxon>
        <taxon>Bacilli</taxon>
        <taxon>Lactobacillales</taxon>
        <taxon>Lactobacillaceae</taxon>
        <taxon>Lactobacillus</taxon>
    </lineage>
</organism>
<evidence type="ECO:0000256" key="5">
    <source>
        <dbReference type="ARBA" id="ARBA00023163"/>
    </source>
</evidence>
<evidence type="ECO:0000259" key="8">
    <source>
        <dbReference type="PROSITE" id="PS50110"/>
    </source>
</evidence>
<dbReference type="Pfam" id="PF00072">
    <property type="entry name" value="Response_reg"/>
    <property type="match status" value="1"/>
</dbReference>
<dbReference type="PROSITE" id="PS51755">
    <property type="entry name" value="OMPR_PHOB"/>
    <property type="match status" value="1"/>
</dbReference>
<evidence type="ECO:0000313" key="10">
    <source>
        <dbReference type="EMBL" id="MST80172.1"/>
    </source>
</evidence>
<evidence type="ECO:0000259" key="9">
    <source>
        <dbReference type="PROSITE" id="PS51755"/>
    </source>
</evidence>
<dbReference type="RefSeq" id="WP_326832096.1">
    <property type="nucleotide sequence ID" value="NZ_VUMW01000018.1"/>
</dbReference>
<dbReference type="InterPro" id="IPR036388">
    <property type="entry name" value="WH-like_DNA-bd_sf"/>
</dbReference>
<dbReference type="PANTHER" id="PTHR48111:SF22">
    <property type="entry name" value="REGULATOR OF RPOS"/>
    <property type="match status" value="1"/>
</dbReference>
<keyword evidence="5" id="KW-0804">Transcription</keyword>
<evidence type="ECO:0000256" key="4">
    <source>
        <dbReference type="ARBA" id="ARBA00023125"/>
    </source>
</evidence>
<evidence type="ECO:0000256" key="6">
    <source>
        <dbReference type="PROSITE-ProRule" id="PRU00169"/>
    </source>
</evidence>
<evidence type="ECO:0000256" key="3">
    <source>
        <dbReference type="ARBA" id="ARBA00023015"/>
    </source>
</evidence>
<dbReference type="SUPFAM" id="SSF52172">
    <property type="entry name" value="CheY-like"/>
    <property type="match status" value="1"/>
</dbReference>
<dbReference type="InterPro" id="IPR039420">
    <property type="entry name" value="WalR-like"/>
</dbReference>
<dbReference type="SMART" id="SM00448">
    <property type="entry name" value="REC"/>
    <property type="match status" value="1"/>
</dbReference>
<evidence type="ECO:0000313" key="11">
    <source>
        <dbReference type="Proteomes" id="UP000452141"/>
    </source>
</evidence>
<keyword evidence="3" id="KW-0805">Transcription regulation</keyword>
<comment type="caution">
    <text evidence="10">The sequence shown here is derived from an EMBL/GenBank/DDBJ whole genome shotgun (WGS) entry which is preliminary data.</text>
</comment>
<reference evidence="10 11" key="1">
    <citation type="submission" date="2019-08" db="EMBL/GenBank/DDBJ databases">
        <title>In-depth cultivation of the pig gut microbiome towards novel bacterial diversity and tailored functional studies.</title>
        <authorList>
            <person name="Wylensek D."/>
            <person name="Hitch T.C.A."/>
            <person name="Clavel T."/>
        </authorList>
    </citation>
    <scope>NUCLEOTIDE SEQUENCE [LARGE SCALE GENOMIC DNA]</scope>
    <source>
        <strain evidence="10 11">WCA-470BD-2E</strain>
    </source>
</reference>
<dbReference type="GO" id="GO:0000156">
    <property type="term" value="F:phosphorelay response regulator activity"/>
    <property type="evidence" value="ECO:0007669"/>
    <property type="project" value="TreeGrafter"/>
</dbReference>
<proteinExistence type="predicted"/>
<dbReference type="AlphaFoldDB" id="A0A844FPR5"/>
<dbReference type="Proteomes" id="UP000452141">
    <property type="component" value="Unassembled WGS sequence"/>
</dbReference>
<feature type="DNA-binding region" description="OmpR/PhoB-type" evidence="7">
    <location>
        <begin position="124"/>
        <end position="220"/>
    </location>
</feature>
<dbReference type="InterPro" id="IPR001867">
    <property type="entry name" value="OmpR/PhoB-type_DNA-bd"/>
</dbReference>
<dbReference type="Pfam" id="PF00486">
    <property type="entry name" value="Trans_reg_C"/>
    <property type="match status" value="1"/>
</dbReference>
<dbReference type="Gene3D" id="1.10.10.10">
    <property type="entry name" value="Winged helix-like DNA-binding domain superfamily/Winged helix DNA-binding domain"/>
    <property type="match status" value="1"/>
</dbReference>
<dbReference type="CDD" id="cd00383">
    <property type="entry name" value="trans_reg_C"/>
    <property type="match status" value="1"/>
</dbReference>
<evidence type="ECO:0000256" key="7">
    <source>
        <dbReference type="PROSITE-ProRule" id="PRU01091"/>
    </source>
</evidence>
<dbReference type="EMBL" id="VUMW01000018">
    <property type="protein sequence ID" value="MST80172.1"/>
    <property type="molecule type" value="Genomic_DNA"/>
</dbReference>
<dbReference type="PROSITE" id="PS50110">
    <property type="entry name" value="RESPONSE_REGULATORY"/>
    <property type="match status" value="1"/>
</dbReference>
<gene>
    <name evidence="10" type="ORF">FYJ61_06865</name>
</gene>